<feature type="compositionally biased region" description="Low complexity" evidence="1">
    <location>
        <begin position="119"/>
        <end position="164"/>
    </location>
</feature>
<name>A0A4U0SHI8_9ACTN</name>
<organism evidence="2 3">
    <name type="scientific">Actinacidiphila oryziradicis</name>
    <dbReference type="NCBI Taxonomy" id="2571141"/>
    <lineage>
        <taxon>Bacteria</taxon>
        <taxon>Bacillati</taxon>
        <taxon>Actinomycetota</taxon>
        <taxon>Actinomycetes</taxon>
        <taxon>Kitasatosporales</taxon>
        <taxon>Streptomycetaceae</taxon>
        <taxon>Actinacidiphila</taxon>
    </lineage>
</organism>
<comment type="caution">
    <text evidence="2">The sequence shown here is derived from an EMBL/GenBank/DDBJ whole genome shotgun (WGS) entry which is preliminary data.</text>
</comment>
<accession>A0A4U0SHI8</accession>
<keyword evidence="3" id="KW-1185">Reference proteome</keyword>
<dbReference type="Proteomes" id="UP000305778">
    <property type="component" value="Unassembled WGS sequence"/>
</dbReference>
<sequence>MADPLPMPAQQGRTATRPLDPTEVIPGPQPLATTEGAEARIISGQVINGRHCPSQSHRAPRSAIGTAFLAATGAAVGLGLLLTHESSDAIAARVHEPVKSAPDQAPDQTIDPALAAVSAPVPAEQSKAAGSGAKSTTATTGNARTIASPASSSSSSSTAASSSSGTARHARLSGNLDSADWQEALARAAAAQRSAEQSYTGGRHRGGGLPQGGGDLGQGQGFGR</sequence>
<dbReference type="EMBL" id="SUMC01000024">
    <property type="protein sequence ID" value="TKA09144.1"/>
    <property type="molecule type" value="Genomic_DNA"/>
</dbReference>
<evidence type="ECO:0000256" key="1">
    <source>
        <dbReference type="SAM" id="MobiDB-lite"/>
    </source>
</evidence>
<dbReference type="OrthoDB" id="10020179at2"/>
<evidence type="ECO:0000313" key="3">
    <source>
        <dbReference type="Proteomes" id="UP000305778"/>
    </source>
</evidence>
<feature type="region of interest" description="Disordered" evidence="1">
    <location>
        <begin position="119"/>
        <end position="224"/>
    </location>
</feature>
<reference evidence="2 3" key="1">
    <citation type="submission" date="2019-04" db="EMBL/GenBank/DDBJ databases">
        <title>Streptomyces oryziradicis sp. nov., a novel actinomycete isolated from rhizosphere soil of rice (Oryza sativa L.).</title>
        <authorList>
            <person name="Li C."/>
        </authorList>
    </citation>
    <scope>NUCLEOTIDE SEQUENCE [LARGE SCALE GENOMIC DNA]</scope>
    <source>
        <strain evidence="2 3">NEAU-C40</strain>
    </source>
</reference>
<evidence type="ECO:0000313" key="2">
    <source>
        <dbReference type="EMBL" id="TKA09144.1"/>
    </source>
</evidence>
<feature type="compositionally biased region" description="Low complexity" evidence="1">
    <location>
        <begin position="183"/>
        <end position="198"/>
    </location>
</feature>
<dbReference type="RefSeq" id="WP_136725987.1">
    <property type="nucleotide sequence ID" value="NZ_SUMC01000024.1"/>
</dbReference>
<feature type="compositionally biased region" description="Gly residues" evidence="1">
    <location>
        <begin position="207"/>
        <end position="224"/>
    </location>
</feature>
<protein>
    <submittedName>
        <fullName evidence="2">Uncharacterized protein</fullName>
    </submittedName>
</protein>
<proteinExistence type="predicted"/>
<gene>
    <name evidence="2" type="ORF">FCI23_23945</name>
</gene>
<dbReference type="AlphaFoldDB" id="A0A4U0SHI8"/>
<feature type="region of interest" description="Disordered" evidence="1">
    <location>
        <begin position="1"/>
        <end position="31"/>
    </location>
</feature>